<name>A0ACC6TA36_9MICC</name>
<proteinExistence type="predicted"/>
<evidence type="ECO:0000313" key="2">
    <source>
        <dbReference type="Proteomes" id="UP001549207"/>
    </source>
</evidence>
<keyword evidence="2" id="KW-1185">Reference proteome</keyword>
<accession>A0ACC6TA36</accession>
<evidence type="ECO:0000313" key="1">
    <source>
        <dbReference type="EMBL" id="MET3770586.1"/>
    </source>
</evidence>
<protein>
    <submittedName>
        <fullName evidence="1">Uncharacterized protein</fullName>
    </submittedName>
</protein>
<reference evidence="1" key="1">
    <citation type="submission" date="2024-06" db="EMBL/GenBank/DDBJ databases">
        <title>Genomic Encyclopedia of Type Strains, Phase IV (KMG-IV): sequencing the most valuable type-strain genomes for metagenomic binning, comparative biology and taxonomic classification.</title>
        <authorList>
            <person name="Goeker M."/>
        </authorList>
    </citation>
    <scope>NUCLEOTIDE SEQUENCE</scope>
    <source>
        <strain evidence="1">SJCon</strain>
    </source>
</reference>
<dbReference type="EMBL" id="JBEPNJ010000001">
    <property type="protein sequence ID" value="MET3770586.1"/>
    <property type="molecule type" value="Genomic_DNA"/>
</dbReference>
<comment type="caution">
    <text evidence="1">The sequence shown here is derived from an EMBL/GenBank/DDBJ whole genome shotgun (WGS) entry which is preliminary data.</text>
</comment>
<organism evidence="1 2">
    <name type="scientific">Arthrobacter nitrophenolicus</name>
    <dbReference type="NCBI Taxonomy" id="683150"/>
    <lineage>
        <taxon>Bacteria</taxon>
        <taxon>Bacillati</taxon>
        <taxon>Actinomycetota</taxon>
        <taxon>Actinomycetes</taxon>
        <taxon>Micrococcales</taxon>
        <taxon>Micrococcaceae</taxon>
        <taxon>Arthrobacter</taxon>
    </lineage>
</organism>
<gene>
    <name evidence="1" type="ORF">ABIC98_000210</name>
</gene>
<sequence>MDDRRVPVGLTRVVAHLGVAIRRVPAKRKGRGHLTEAAGLTL</sequence>
<dbReference type="Proteomes" id="UP001549207">
    <property type="component" value="Unassembled WGS sequence"/>
</dbReference>